<dbReference type="Pfam" id="PF13019">
    <property type="entry name" value="Sde2_N_Ubi_yeast"/>
    <property type="match status" value="1"/>
</dbReference>
<dbReference type="GO" id="GO:0005634">
    <property type="term" value="C:nucleus"/>
    <property type="evidence" value="ECO:0007669"/>
    <property type="project" value="UniProtKB-SubCell"/>
</dbReference>
<feature type="region of interest" description="Disordered" evidence="9">
    <location>
        <begin position="99"/>
        <end position="118"/>
    </location>
</feature>
<dbReference type="InterPro" id="IPR051421">
    <property type="entry name" value="RNA_Proc_DNA_Dmg_Regulator"/>
</dbReference>
<dbReference type="GO" id="GO:0005737">
    <property type="term" value="C:cytoplasm"/>
    <property type="evidence" value="ECO:0007669"/>
    <property type="project" value="UniProtKB-SubCell"/>
</dbReference>
<dbReference type="InterPro" id="IPR053822">
    <property type="entry name" value="SDE2-like_dom"/>
</dbReference>
<gene>
    <name evidence="12" type="ORF">Rhopal_007262-T1</name>
</gene>
<feature type="region of interest" description="Disordered" evidence="9">
    <location>
        <begin position="168"/>
        <end position="220"/>
    </location>
</feature>
<keyword evidence="4" id="KW-0963">Cytoplasm</keyword>
<evidence type="ECO:0008006" key="14">
    <source>
        <dbReference type="Google" id="ProtNLM"/>
    </source>
</evidence>
<evidence type="ECO:0000313" key="12">
    <source>
        <dbReference type="EMBL" id="GJN94188.1"/>
    </source>
</evidence>
<feature type="compositionally biased region" description="Low complexity" evidence="9">
    <location>
        <begin position="174"/>
        <end position="187"/>
    </location>
</feature>
<dbReference type="GO" id="GO:0008380">
    <property type="term" value="P:RNA splicing"/>
    <property type="evidence" value="ECO:0007669"/>
    <property type="project" value="UniProtKB-KW"/>
</dbReference>
<evidence type="ECO:0000259" key="11">
    <source>
        <dbReference type="Pfam" id="PF22782"/>
    </source>
</evidence>
<keyword evidence="7" id="KW-0539">Nucleus</keyword>
<evidence type="ECO:0000256" key="1">
    <source>
        <dbReference type="ARBA" id="ARBA00004123"/>
    </source>
</evidence>
<keyword evidence="6" id="KW-0508">mRNA splicing</keyword>
<evidence type="ECO:0000256" key="5">
    <source>
        <dbReference type="ARBA" id="ARBA00022664"/>
    </source>
</evidence>
<evidence type="ECO:0000313" key="13">
    <source>
        <dbReference type="Proteomes" id="UP001342314"/>
    </source>
</evidence>
<dbReference type="GO" id="GO:0006397">
    <property type="term" value="P:mRNA processing"/>
    <property type="evidence" value="ECO:0007669"/>
    <property type="project" value="UniProtKB-KW"/>
</dbReference>
<dbReference type="PANTHER" id="PTHR12786">
    <property type="entry name" value="SPLICING FACTOR SF3A-RELATED"/>
    <property type="match status" value="1"/>
</dbReference>
<evidence type="ECO:0000259" key="10">
    <source>
        <dbReference type="Pfam" id="PF13019"/>
    </source>
</evidence>
<protein>
    <recommendedName>
        <fullName evidence="14">Sde2 N-terminal ubiquitin domain-containing protein</fullName>
    </recommendedName>
</protein>
<keyword evidence="13" id="KW-1185">Reference proteome</keyword>
<evidence type="ECO:0000256" key="9">
    <source>
        <dbReference type="SAM" id="MobiDB-lite"/>
    </source>
</evidence>
<feature type="compositionally biased region" description="Basic and acidic residues" evidence="9">
    <location>
        <begin position="260"/>
        <end position="274"/>
    </location>
</feature>
<name>A0AAV5GVD4_9BASI</name>
<dbReference type="InterPro" id="IPR024974">
    <property type="entry name" value="Sde2_N"/>
</dbReference>
<evidence type="ECO:0000256" key="8">
    <source>
        <dbReference type="ARBA" id="ARBA00023306"/>
    </source>
</evidence>
<dbReference type="EMBL" id="BQKY01000016">
    <property type="protein sequence ID" value="GJN94188.1"/>
    <property type="molecule type" value="Genomic_DNA"/>
</dbReference>
<comment type="subcellular location">
    <subcellularLocation>
        <location evidence="2">Cytoplasm</location>
    </subcellularLocation>
    <subcellularLocation>
        <location evidence="1">Nucleus</location>
    </subcellularLocation>
</comment>
<comment type="caution">
    <text evidence="12">The sequence shown here is derived from an EMBL/GenBank/DDBJ whole genome shotgun (WGS) entry which is preliminary data.</text>
</comment>
<feature type="domain" description="SDE2-like" evidence="11">
    <location>
        <begin position="87"/>
        <end position="166"/>
    </location>
</feature>
<feature type="compositionally biased region" description="Basic and acidic residues" evidence="9">
    <location>
        <begin position="206"/>
        <end position="219"/>
    </location>
</feature>
<keyword evidence="5" id="KW-0507">mRNA processing</keyword>
<accession>A0AAV5GVD4</accession>
<feature type="region of interest" description="Disordered" evidence="9">
    <location>
        <begin position="233"/>
        <end position="295"/>
    </location>
</feature>
<reference evidence="12 13" key="1">
    <citation type="submission" date="2021-12" db="EMBL/GenBank/DDBJ databases">
        <title>High titer production of polyol ester of fatty acids by Rhodotorula paludigena BS15 towards product separation-free biomass refinery.</title>
        <authorList>
            <person name="Mano J."/>
            <person name="Ono H."/>
            <person name="Tanaka T."/>
            <person name="Naito K."/>
            <person name="Sushida H."/>
            <person name="Ike M."/>
            <person name="Tokuyasu K."/>
            <person name="Kitaoka M."/>
        </authorList>
    </citation>
    <scope>NUCLEOTIDE SEQUENCE [LARGE SCALE GENOMIC DNA]</scope>
    <source>
        <strain evidence="12 13">BS15</strain>
    </source>
</reference>
<comment type="similarity">
    <text evidence="3">Belongs to the SDE2 family.</text>
</comment>
<evidence type="ECO:0000256" key="4">
    <source>
        <dbReference type="ARBA" id="ARBA00022490"/>
    </source>
</evidence>
<feature type="compositionally biased region" description="Polar residues" evidence="9">
    <location>
        <begin position="102"/>
        <end position="113"/>
    </location>
</feature>
<evidence type="ECO:0000256" key="2">
    <source>
        <dbReference type="ARBA" id="ARBA00004496"/>
    </source>
</evidence>
<evidence type="ECO:0000256" key="6">
    <source>
        <dbReference type="ARBA" id="ARBA00023187"/>
    </source>
</evidence>
<dbReference type="AlphaFoldDB" id="A0AAV5GVD4"/>
<feature type="compositionally biased region" description="Acidic residues" evidence="9">
    <location>
        <begin position="285"/>
        <end position="295"/>
    </location>
</feature>
<feature type="domain" description="Sde2 ubiquitin" evidence="10">
    <location>
        <begin position="7"/>
        <end position="86"/>
    </location>
</feature>
<dbReference type="Proteomes" id="UP001342314">
    <property type="component" value="Unassembled WGS sequence"/>
</dbReference>
<sequence>MDSPLPVLVSLFAPHPRTVALSLAPSTPLAALAPLLARYCPEHDQRLSYSTGHALPPSPAAPIASLRGARPDEGRFVALRLAVRVRGGKGGFASQLRAQGGRMSSNKAQNTDSCRGLDGRRLSTMKEAQRLATLLEAEPDRLAAAAQAKQKKLEELQAEIKRLEQQAGIEQPVASTSSAAASGASAGAEERAEGKQAGGSGAGVKRRLEDSKYVEESKEIVSGVKDAVRAAMLKKRKKAKTAAADAKDEPAGQPASSPSEGEKEKENANADAKGKGKGKGKAAEPEAEEAAETVV</sequence>
<evidence type="ECO:0000256" key="7">
    <source>
        <dbReference type="ARBA" id="ARBA00023242"/>
    </source>
</evidence>
<evidence type="ECO:0000256" key="3">
    <source>
        <dbReference type="ARBA" id="ARBA00008726"/>
    </source>
</evidence>
<proteinExistence type="inferred from homology"/>
<organism evidence="12 13">
    <name type="scientific">Rhodotorula paludigena</name>
    <dbReference type="NCBI Taxonomy" id="86838"/>
    <lineage>
        <taxon>Eukaryota</taxon>
        <taxon>Fungi</taxon>
        <taxon>Dikarya</taxon>
        <taxon>Basidiomycota</taxon>
        <taxon>Pucciniomycotina</taxon>
        <taxon>Microbotryomycetes</taxon>
        <taxon>Sporidiobolales</taxon>
        <taxon>Sporidiobolaceae</taxon>
        <taxon>Rhodotorula</taxon>
    </lineage>
</organism>
<dbReference type="PANTHER" id="PTHR12786:SF1">
    <property type="entry name" value="SPLICING REGULATOR SDE2"/>
    <property type="match status" value="1"/>
</dbReference>
<dbReference type="Pfam" id="PF22782">
    <property type="entry name" value="SDE2"/>
    <property type="match status" value="1"/>
</dbReference>
<keyword evidence="8" id="KW-0131">Cell cycle</keyword>